<dbReference type="InterPro" id="IPR036047">
    <property type="entry name" value="F-box-like_dom_sf"/>
</dbReference>
<dbReference type="SUPFAM" id="SSF81383">
    <property type="entry name" value="F-box domain"/>
    <property type="match status" value="1"/>
</dbReference>
<dbReference type="SMART" id="SM00256">
    <property type="entry name" value="FBOX"/>
    <property type="match status" value="1"/>
</dbReference>
<protein>
    <recommendedName>
        <fullName evidence="2">F-box domain-containing protein</fullName>
    </recommendedName>
</protein>
<dbReference type="Proteomes" id="UP000030689">
    <property type="component" value="Unassembled WGS sequence"/>
</dbReference>
<reference evidence="3 4" key="1">
    <citation type="journal article" date="2013" name="Front. Plant Sci.">
        <title>The Reference Genome of the Halophytic Plant Eutrema salsugineum.</title>
        <authorList>
            <person name="Yang R."/>
            <person name="Jarvis D.E."/>
            <person name="Chen H."/>
            <person name="Beilstein M.A."/>
            <person name="Grimwood J."/>
            <person name="Jenkins J."/>
            <person name="Shu S."/>
            <person name="Prochnik S."/>
            <person name="Xin M."/>
            <person name="Ma C."/>
            <person name="Schmutz J."/>
            <person name="Wing R.A."/>
            <person name="Mitchell-Olds T."/>
            <person name="Schumaker K.S."/>
            <person name="Wang X."/>
        </authorList>
    </citation>
    <scope>NUCLEOTIDE SEQUENCE [LARGE SCALE GENOMIC DNA]</scope>
</reference>
<organism evidence="3 4">
    <name type="scientific">Eutrema salsugineum</name>
    <name type="common">Saltwater cress</name>
    <name type="synonym">Sisymbrium salsugineum</name>
    <dbReference type="NCBI Taxonomy" id="72664"/>
    <lineage>
        <taxon>Eukaryota</taxon>
        <taxon>Viridiplantae</taxon>
        <taxon>Streptophyta</taxon>
        <taxon>Embryophyta</taxon>
        <taxon>Tracheophyta</taxon>
        <taxon>Spermatophyta</taxon>
        <taxon>Magnoliopsida</taxon>
        <taxon>eudicotyledons</taxon>
        <taxon>Gunneridae</taxon>
        <taxon>Pentapetalae</taxon>
        <taxon>rosids</taxon>
        <taxon>malvids</taxon>
        <taxon>Brassicales</taxon>
        <taxon>Brassicaceae</taxon>
        <taxon>Eutremeae</taxon>
        <taxon>Eutrema</taxon>
    </lineage>
</organism>
<feature type="compositionally biased region" description="Basic and acidic residues" evidence="1">
    <location>
        <begin position="1"/>
        <end position="17"/>
    </location>
</feature>
<proteinExistence type="predicted"/>
<accession>V4KHN1</accession>
<dbReference type="Pfam" id="PF12937">
    <property type="entry name" value="F-box-like"/>
    <property type="match status" value="1"/>
</dbReference>
<feature type="domain" description="F-box" evidence="2">
    <location>
        <begin position="24"/>
        <end position="65"/>
    </location>
</feature>
<dbReference type="OMA" id="HEDDSCQ"/>
<dbReference type="Gene3D" id="1.20.1280.50">
    <property type="match status" value="1"/>
</dbReference>
<dbReference type="PANTHER" id="PTHR31111">
    <property type="entry name" value="BNAA05G37150D PROTEIN-RELATED"/>
    <property type="match status" value="1"/>
</dbReference>
<evidence type="ECO:0000313" key="3">
    <source>
        <dbReference type="EMBL" id="ESQ37350.1"/>
    </source>
</evidence>
<dbReference type="AlphaFoldDB" id="V4KHN1"/>
<dbReference type="EMBL" id="KI517609">
    <property type="protein sequence ID" value="ESQ37350.1"/>
    <property type="molecule type" value="Genomic_DNA"/>
</dbReference>
<evidence type="ECO:0000259" key="2">
    <source>
        <dbReference type="SMART" id="SM00256"/>
    </source>
</evidence>
<name>V4KHN1_EUTSA</name>
<feature type="non-terminal residue" evidence="3">
    <location>
        <position position="74"/>
    </location>
</feature>
<evidence type="ECO:0000313" key="4">
    <source>
        <dbReference type="Proteomes" id="UP000030689"/>
    </source>
</evidence>
<dbReference type="KEGG" id="eus:EUTSA_v10002767mg"/>
<feature type="region of interest" description="Disordered" evidence="1">
    <location>
        <begin position="1"/>
        <end position="21"/>
    </location>
</feature>
<dbReference type="PANTHER" id="PTHR31111:SF54">
    <property type="entry name" value="F-BOX DOMAIN-CONTAINING PROTEIN"/>
    <property type="match status" value="1"/>
</dbReference>
<keyword evidence="4" id="KW-1185">Reference proteome</keyword>
<sequence length="74" mass="8312">MMIKFERTLQSSSHEDDSCQSDHIPHDLIVEILSRLPAAKSIVRSRAVSKLWSSITTTPDFINSFQTPSSPSRP</sequence>
<evidence type="ECO:0000256" key="1">
    <source>
        <dbReference type="SAM" id="MobiDB-lite"/>
    </source>
</evidence>
<gene>
    <name evidence="3" type="ORF">EUTSA_v10002767mg</name>
</gene>
<dbReference type="InterPro" id="IPR001810">
    <property type="entry name" value="F-box_dom"/>
</dbReference>
<dbReference type="Gramene" id="ESQ37350">
    <property type="protein sequence ID" value="ESQ37350"/>
    <property type="gene ID" value="EUTSA_v10002767mg"/>
</dbReference>